<feature type="compositionally biased region" description="Acidic residues" evidence="2">
    <location>
        <begin position="485"/>
        <end position="495"/>
    </location>
</feature>
<evidence type="ECO:0000313" key="4">
    <source>
        <dbReference type="Proteomes" id="UP000275846"/>
    </source>
</evidence>
<evidence type="ECO:0000256" key="1">
    <source>
        <dbReference type="SAM" id="Coils"/>
    </source>
</evidence>
<proteinExistence type="predicted"/>
<keyword evidence="1" id="KW-0175">Coiled coil</keyword>
<feature type="region of interest" description="Disordered" evidence="2">
    <location>
        <begin position="99"/>
        <end position="151"/>
    </location>
</feature>
<keyword evidence="4" id="KW-1185">Reference proteome</keyword>
<dbReference type="EMBL" id="UYSU01043884">
    <property type="protein sequence ID" value="VDM04585.1"/>
    <property type="molecule type" value="Genomic_DNA"/>
</dbReference>
<gene>
    <name evidence="3" type="ORF">SSLN_LOCUS18199</name>
</gene>
<evidence type="ECO:0000256" key="2">
    <source>
        <dbReference type="SAM" id="MobiDB-lite"/>
    </source>
</evidence>
<feature type="compositionally biased region" description="Basic and acidic residues" evidence="2">
    <location>
        <begin position="135"/>
        <end position="144"/>
    </location>
</feature>
<dbReference type="WBParaSite" id="SSLN_0001888201-mRNA-1">
    <property type="protein sequence ID" value="SSLN_0001888201-mRNA-1"/>
    <property type="gene ID" value="SSLN_0001888201"/>
</dbReference>
<protein>
    <submittedName>
        <fullName evidence="5">SANT domain-containing protein</fullName>
    </submittedName>
</protein>
<accession>A0A183TP01</accession>
<dbReference type="Proteomes" id="UP000275846">
    <property type="component" value="Unassembled WGS sequence"/>
</dbReference>
<reference evidence="3 4" key="2">
    <citation type="submission" date="2018-11" db="EMBL/GenBank/DDBJ databases">
        <authorList>
            <consortium name="Pathogen Informatics"/>
        </authorList>
    </citation>
    <scope>NUCLEOTIDE SEQUENCE [LARGE SCALE GENOMIC DNA]</scope>
    <source>
        <strain evidence="3 4">NST_G2</strain>
    </source>
</reference>
<feature type="region of interest" description="Disordered" evidence="2">
    <location>
        <begin position="203"/>
        <end position="294"/>
    </location>
</feature>
<feature type="region of interest" description="Disordered" evidence="2">
    <location>
        <begin position="485"/>
        <end position="506"/>
    </location>
</feature>
<evidence type="ECO:0000313" key="3">
    <source>
        <dbReference type="EMBL" id="VDM04585.1"/>
    </source>
</evidence>
<organism evidence="5">
    <name type="scientific">Schistocephalus solidus</name>
    <name type="common">Tapeworm</name>
    <dbReference type="NCBI Taxonomy" id="70667"/>
    <lineage>
        <taxon>Eukaryota</taxon>
        <taxon>Metazoa</taxon>
        <taxon>Spiralia</taxon>
        <taxon>Lophotrochozoa</taxon>
        <taxon>Platyhelminthes</taxon>
        <taxon>Cestoda</taxon>
        <taxon>Eucestoda</taxon>
        <taxon>Diphyllobothriidea</taxon>
        <taxon>Diphyllobothriidae</taxon>
        <taxon>Schistocephalus</taxon>
    </lineage>
</organism>
<feature type="compositionally biased region" description="Polar residues" evidence="2">
    <location>
        <begin position="207"/>
        <end position="248"/>
    </location>
</feature>
<dbReference type="AlphaFoldDB" id="A0A183TP01"/>
<feature type="compositionally biased region" description="Polar residues" evidence="2">
    <location>
        <begin position="109"/>
        <end position="134"/>
    </location>
</feature>
<dbReference type="OrthoDB" id="6287255at2759"/>
<sequence length="506" mass="55945">MPFEDEAAQKLYRVPPGYGYQKAKQKPPERKPKRDKKVNIQGVLDVPPAPVPSAYSAAPISSFESTLGTETVVQEISKLSHPLNRPSFSAQGTASDLVEAVKVGDEEIGQTSPSLPQSQPTVRESAVIQSTNEPEQPRKVELPKTSEQLPTPEVAAAVSVQANETKYSTVLNGKPSTNTSLLATVSQKNSKAFEQTPSVGQLKMVNSKPSQPQAKSALQISPTQLSGSGSRQISRTQVPSNQSIKNIPSSASTSSMAATPKSVSLNAVKPTNVKSPTSVTQKWTPPPPSSKKIGFSSIGNRFSSMISRLTGSPDLPDKKDLISAQSAAEIERANEEYEEECLQRRLEEQQKAQEAALQAKIERYFASRRGKKMLKRKQNEMHGVMRWTIETLRQFQRMQATFDDSEMDLNPELLRKLRAVQMLEILFMQQVGLDNRCSSGCRRHCSCEKNRRRRRKELCWTLVSMLQSRGIDVQGEIARDMAAIEESENEEEEVDNSSSAHVPQPE</sequence>
<feature type="compositionally biased region" description="Polar residues" evidence="2">
    <location>
        <begin position="272"/>
        <end position="283"/>
    </location>
</feature>
<reference evidence="5" key="1">
    <citation type="submission" date="2016-06" db="UniProtKB">
        <authorList>
            <consortium name="WormBaseParasite"/>
        </authorList>
    </citation>
    <scope>IDENTIFICATION</scope>
</reference>
<name>A0A183TP01_SCHSO</name>
<feature type="region of interest" description="Disordered" evidence="2">
    <location>
        <begin position="14"/>
        <end position="54"/>
    </location>
</feature>
<feature type="coiled-coil region" evidence="1">
    <location>
        <begin position="327"/>
        <end position="363"/>
    </location>
</feature>
<evidence type="ECO:0000313" key="5">
    <source>
        <dbReference type="WBParaSite" id="SSLN_0001888201-mRNA-1"/>
    </source>
</evidence>
<feature type="compositionally biased region" description="Low complexity" evidence="2">
    <location>
        <begin position="249"/>
        <end position="259"/>
    </location>
</feature>